<evidence type="ECO:0000256" key="6">
    <source>
        <dbReference type="ARBA" id="ARBA00022729"/>
    </source>
</evidence>
<comment type="subcellular location">
    <subcellularLocation>
        <location evidence="1 10">Periplasm</location>
    </subcellularLocation>
</comment>
<dbReference type="Pfam" id="PF00403">
    <property type="entry name" value="HMA"/>
    <property type="match status" value="1"/>
</dbReference>
<evidence type="ECO:0000256" key="3">
    <source>
        <dbReference type="ARBA" id="ARBA00011245"/>
    </source>
</evidence>
<dbReference type="InterPro" id="IPR036163">
    <property type="entry name" value="HMA_dom_sf"/>
</dbReference>
<dbReference type="PRINTS" id="PR00946">
    <property type="entry name" value="HGSCAVENGER"/>
</dbReference>
<dbReference type="Proteomes" id="UP000387223">
    <property type="component" value="Unassembled WGS sequence"/>
</dbReference>
<comment type="subunit">
    <text evidence="3">Monomer.</text>
</comment>
<sequence>MFYPYFTERHSTMKKSLIATALFLFVSLPALAAPQTVTLSVPGMTCSACPITVKAALNRVEGVTSVDVRYEERDATVTFDDEKTTVEALTQATTNAGYPSTLKQSQAKQE</sequence>
<keyword evidence="4 10" id="KW-0475">Mercuric resistance</keyword>
<dbReference type="InterPro" id="IPR017969">
    <property type="entry name" value="Heavy-metal-associated_CS"/>
</dbReference>
<evidence type="ECO:0000256" key="11">
    <source>
        <dbReference type="SAM" id="SignalP"/>
    </source>
</evidence>
<evidence type="ECO:0000256" key="5">
    <source>
        <dbReference type="ARBA" id="ARBA00022723"/>
    </source>
</evidence>
<evidence type="ECO:0000256" key="7">
    <source>
        <dbReference type="ARBA" id="ARBA00022764"/>
    </source>
</evidence>
<dbReference type="NCBIfam" id="TIGR02052">
    <property type="entry name" value="MerP"/>
    <property type="match status" value="1"/>
</dbReference>
<keyword evidence="5 10" id="KW-0479">Metal-binding</keyword>
<protein>
    <recommendedName>
        <fullName evidence="10">Periplasmic mercury ion-binding protein</fullName>
    </recommendedName>
</protein>
<gene>
    <name evidence="13" type="primary">merP_1</name>
    <name evidence="10" type="synonym">merP</name>
    <name evidence="13" type="ORF">MSSD14B_18130</name>
</gene>
<evidence type="ECO:0000256" key="10">
    <source>
        <dbReference type="RuleBase" id="RU361212"/>
    </source>
</evidence>
<evidence type="ECO:0000259" key="12">
    <source>
        <dbReference type="PROSITE" id="PS50846"/>
    </source>
</evidence>
<evidence type="ECO:0000313" key="14">
    <source>
        <dbReference type="Proteomes" id="UP000387223"/>
    </source>
</evidence>
<dbReference type="Gene3D" id="3.30.70.100">
    <property type="match status" value="1"/>
</dbReference>
<dbReference type="InterPro" id="IPR006121">
    <property type="entry name" value="HMA_dom"/>
</dbReference>
<dbReference type="PROSITE" id="PS01047">
    <property type="entry name" value="HMA_1"/>
    <property type="match status" value="1"/>
</dbReference>
<reference evidence="13 14" key="1">
    <citation type="journal article" date="2019" name="J. Gen. Appl. Microbiol.">
        <title>Aerobic degradation of cis-dichloroethene by the marine bacterium Marinobacter salsuginis strain 5N-3.</title>
        <authorList>
            <person name="Inoue Y."/>
            <person name="Fukunaga Y."/>
            <person name="Katsumata H."/>
            <person name="Ohji S."/>
            <person name="Hosoyama A."/>
            <person name="Mori K."/>
            <person name="Ando K."/>
        </authorList>
    </citation>
    <scope>NUCLEOTIDE SEQUENCE [LARGE SCALE GENOMIC DNA]</scope>
    <source>
        <strain evidence="13 14">NBRC 109114</strain>
    </source>
</reference>
<dbReference type="GO" id="GO:0045340">
    <property type="term" value="F:mercury ion binding"/>
    <property type="evidence" value="ECO:0007669"/>
    <property type="project" value="UniProtKB-UniRule"/>
</dbReference>
<keyword evidence="6 11" id="KW-0732">Signal</keyword>
<accession>A0A5M3PYU9</accession>
<keyword evidence="8 10" id="KW-0476">Mercury</keyword>
<name>A0A5M3PYU9_9GAMM</name>
<dbReference type="GO" id="GO:0042597">
    <property type="term" value="C:periplasmic space"/>
    <property type="evidence" value="ECO:0007669"/>
    <property type="project" value="UniProtKB-SubCell"/>
</dbReference>
<dbReference type="EMBL" id="BGZI01000010">
    <property type="protein sequence ID" value="GBO88145.1"/>
    <property type="molecule type" value="Genomic_DNA"/>
</dbReference>
<comment type="caution">
    <text evidence="13">The sequence shown here is derived from an EMBL/GenBank/DDBJ whole genome shotgun (WGS) entry which is preliminary data.</text>
</comment>
<feature type="chain" id="PRO_5024416318" description="Periplasmic mercury ion-binding protein" evidence="11">
    <location>
        <begin position="33"/>
        <end position="110"/>
    </location>
</feature>
<dbReference type="InterPro" id="IPR011795">
    <property type="entry name" value="MerP"/>
</dbReference>
<evidence type="ECO:0000256" key="9">
    <source>
        <dbReference type="ARBA" id="ARBA00045344"/>
    </source>
</evidence>
<evidence type="ECO:0000313" key="13">
    <source>
        <dbReference type="EMBL" id="GBO88145.1"/>
    </source>
</evidence>
<dbReference type="SUPFAM" id="SSF55008">
    <property type="entry name" value="HMA, heavy metal-associated domain"/>
    <property type="match status" value="1"/>
</dbReference>
<dbReference type="CDD" id="cd00371">
    <property type="entry name" value="HMA"/>
    <property type="match status" value="1"/>
</dbReference>
<dbReference type="InterPro" id="IPR001802">
    <property type="entry name" value="MerP/CopZ"/>
</dbReference>
<dbReference type="PROSITE" id="PS50846">
    <property type="entry name" value="HMA_2"/>
    <property type="match status" value="1"/>
</dbReference>
<evidence type="ECO:0000256" key="1">
    <source>
        <dbReference type="ARBA" id="ARBA00004418"/>
    </source>
</evidence>
<keyword evidence="7 10" id="KW-0574">Periplasm</keyword>
<dbReference type="AlphaFoldDB" id="A0A5M3PYU9"/>
<proteinExistence type="inferred from homology"/>
<organism evidence="13 14">
    <name type="scientific">Marinobacter salsuginis</name>
    <dbReference type="NCBI Taxonomy" id="418719"/>
    <lineage>
        <taxon>Bacteria</taxon>
        <taxon>Pseudomonadati</taxon>
        <taxon>Pseudomonadota</taxon>
        <taxon>Gammaproteobacteria</taxon>
        <taxon>Pseudomonadales</taxon>
        <taxon>Marinobacteraceae</taxon>
        <taxon>Marinobacter</taxon>
    </lineage>
</organism>
<dbReference type="GO" id="GO:0015097">
    <property type="term" value="F:mercury ion transmembrane transporter activity"/>
    <property type="evidence" value="ECO:0007669"/>
    <property type="project" value="UniProtKB-UniRule"/>
</dbReference>
<comment type="similarity">
    <text evidence="2">Belongs to the MerP family.</text>
</comment>
<comment type="function">
    <text evidence="9 10">Involved in mercury resistance. Acts as a mercury scavenger that specifically binds to a mercuric ion in the periplasm and probably passes it to the cytoplasmic mercuric reductase MerA via the mercuric transport protein MerT.</text>
</comment>
<evidence type="ECO:0000256" key="4">
    <source>
        <dbReference type="ARBA" id="ARBA00022466"/>
    </source>
</evidence>
<dbReference type="FunFam" id="3.30.70.100:FF:000005">
    <property type="entry name" value="Copper-exporting P-type ATPase A"/>
    <property type="match status" value="1"/>
</dbReference>
<feature type="signal peptide" evidence="11">
    <location>
        <begin position="1"/>
        <end position="32"/>
    </location>
</feature>
<feature type="domain" description="HMA" evidence="12">
    <location>
        <begin position="35"/>
        <end position="101"/>
    </location>
</feature>
<evidence type="ECO:0000256" key="8">
    <source>
        <dbReference type="ARBA" id="ARBA00022914"/>
    </source>
</evidence>
<evidence type="ECO:0000256" key="2">
    <source>
        <dbReference type="ARBA" id="ARBA00005938"/>
    </source>
</evidence>